<protein>
    <submittedName>
        <fullName evidence="1">Uncharacterized protein</fullName>
    </submittedName>
</protein>
<accession>A0ACC3BQ68</accession>
<evidence type="ECO:0000313" key="2">
    <source>
        <dbReference type="Proteomes" id="UP000798662"/>
    </source>
</evidence>
<organism evidence="1 2">
    <name type="scientific">Pyropia yezoensis</name>
    <name type="common">Susabi-nori</name>
    <name type="synonym">Porphyra yezoensis</name>
    <dbReference type="NCBI Taxonomy" id="2788"/>
    <lineage>
        <taxon>Eukaryota</taxon>
        <taxon>Rhodophyta</taxon>
        <taxon>Bangiophyceae</taxon>
        <taxon>Bangiales</taxon>
        <taxon>Bangiaceae</taxon>
        <taxon>Pyropia</taxon>
    </lineage>
</organism>
<proteinExistence type="predicted"/>
<keyword evidence="2" id="KW-1185">Reference proteome</keyword>
<evidence type="ECO:0000313" key="1">
    <source>
        <dbReference type="EMBL" id="KAK1859886.1"/>
    </source>
</evidence>
<reference evidence="1" key="1">
    <citation type="submission" date="2019-11" db="EMBL/GenBank/DDBJ databases">
        <title>Nori genome reveals adaptations in red seaweeds to the harsh intertidal environment.</title>
        <authorList>
            <person name="Wang D."/>
            <person name="Mao Y."/>
        </authorList>
    </citation>
    <scope>NUCLEOTIDE SEQUENCE</scope>
    <source>
        <tissue evidence="1">Gametophyte</tissue>
    </source>
</reference>
<sequence>MRLVERHLNTFTCEASRPLVAGEVLSVAVVDGPDYLPDWLDYHRRIGVDHYYLYDNSLGGPTGAPGSLAAAGVAARPDTDVLVWPWRKSQAQAFSHALLLGRRRCEWLLFADVDEFVYVPADAAAGPTPGALRRLLVAAAAGGAAQVSLSRLEMGPGGAVRRRLATPLAETNTRRRGGGGLWNNYKSAVRPAAARPSSRVHFAELAAAPPLGGGDDYSRVWPALTHLRAWAFYGRWDGRGYVVHYRAKSWEDFLDKWANHDQNGMVPNPAGGFRRHRFSVAAPPAFWGQYGGTRRDVAFRDYKRVVRRQARRSAGDERVGHVRGRAVGEELVSCSGGRAVGRPYERQEEPQQYGHGCAHTRVVQGTHPRRPPA</sequence>
<dbReference type="EMBL" id="CM020618">
    <property type="protein sequence ID" value="KAK1859886.1"/>
    <property type="molecule type" value="Genomic_DNA"/>
</dbReference>
<comment type="caution">
    <text evidence="1">The sequence shown here is derived from an EMBL/GenBank/DDBJ whole genome shotgun (WGS) entry which is preliminary data.</text>
</comment>
<gene>
    <name evidence="1" type="ORF">I4F81_002478</name>
</gene>
<dbReference type="Proteomes" id="UP000798662">
    <property type="component" value="Chromosome 1"/>
</dbReference>
<name>A0ACC3BQ68_PYRYE</name>